<feature type="domain" description="YkoP-like" evidence="1">
    <location>
        <begin position="4"/>
        <end position="190"/>
    </location>
</feature>
<gene>
    <name evidence="2" type="primary">ykoP</name>
    <name evidence="2" type="ORF">GCM10011571_26640</name>
</gene>
<reference evidence="2" key="2">
    <citation type="submission" date="2020-09" db="EMBL/GenBank/DDBJ databases">
        <authorList>
            <person name="Sun Q."/>
            <person name="Zhou Y."/>
        </authorList>
    </citation>
    <scope>NUCLEOTIDE SEQUENCE</scope>
    <source>
        <strain evidence="2">CGMCC 1.15179</strain>
    </source>
</reference>
<proteinExistence type="predicted"/>
<evidence type="ECO:0000313" key="3">
    <source>
        <dbReference type="Proteomes" id="UP000625210"/>
    </source>
</evidence>
<dbReference type="Proteomes" id="UP000625210">
    <property type="component" value="Unassembled WGS sequence"/>
</dbReference>
<keyword evidence="3" id="KW-1185">Reference proteome</keyword>
<reference evidence="2" key="1">
    <citation type="journal article" date="2014" name="Int. J. Syst. Evol. Microbiol.">
        <title>Complete genome sequence of Corynebacterium casei LMG S-19264T (=DSM 44701T), isolated from a smear-ripened cheese.</title>
        <authorList>
            <consortium name="US DOE Joint Genome Institute (JGI-PGF)"/>
            <person name="Walter F."/>
            <person name="Albersmeier A."/>
            <person name="Kalinowski J."/>
            <person name="Ruckert C."/>
        </authorList>
    </citation>
    <scope>NUCLEOTIDE SEQUENCE</scope>
    <source>
        <strain evidence="2">CGMCC 1.15179</strain>
    </source>
</reference>
<dbReference type="RefSeq" id="WP_188648380.1">
    <property type="nucleotide sequence ID" value="NZ_BMHQ01000009.1"/>
</dbReference>
<organism evidence="2 3">
    <name type="scientific">Marinithermofilum abyssi</name>
    <dbReference type="NCBI Taxonomy" id="1571185"/>
    <lineage>
        <taxon>Bacteria</taxon>
        <taxon>Bacillati</taxon>
        <taxon>Bacillota</taxon>
        <taxon>Bacilli</taxon>
        <taxon>Bacillales</taxon>
        <taxon>Thermoactinomycetaceae</taxon>
        <taxon>Marinithermofilum</taxon>
    </lineage>
</organism>
<comment type="caution">
    <text evidence="2">The sequence shown here is derived from an EMBL/GenBank/DDBJ whole genome shotgun (WGS) entry which is preliminary data.</text>
</comment>
<dbReference type="InterPro" id="IPR054467">
    <property type="entry name" value="YkoP-like_dom"/>
</dbReference>
<dbReference type="EMBL" id="BMHQ01000009">
    <property type="protein sequence ID" value="GGE23221.1"/>
    <property type="molecule type" value="Genomic_DNA"/>
</dbReference>
<sequence>MSTGLLTAWGIWDRIYYRLSRLQYVDKQSGNLFRVVVKRYSGEPLPGIEGVLLKKGDLYAKLHLHNYRIARILEETVRKDPQSSETKWALIILNLVRQSVPALADYVARHPRVGEIQALVGTTFLHRGAERFGFQLADLPDSWYARFKTQFFKVIVYCCHPKGWQRLRLQGHHLTPKRVYISKEQLLQRYQTVNGNGTNMDYD</sequence>
<dbReference type="AlphaFoldDB" id="A0A8J2VHK2"/>
<name>A0A8J2VHK2_9BACL</name>
<dbReference type="Pfam" id="PF22790">
    <property type="entry name" value="YkoP"/>
    <property type="match status" value="1"/>
</dbReference>
<evidence type="ECO:0000313" key="2">
    <source>
        <dbReference type="EMBL" id="GGE23221.1"/>
    </source>
</evidence>
<protein>
    <recommendedName>
        <fullName evidence="1">YkoP-like domain-containing protein</fullName>
    </recommendedName>
</protein>
<accession>A0A8J2VHK2</accession>
<evidence type="ECO:0000259" key="1">
    <source>
        <dbReference type="Pfam" id="PF22790"/>
    </source>
</evidence>